<comment type="subcellular location">
    <subcellularLocation>
        <location evidence="1">Membrane</location>
    </subcellularLocation>
</comment>
<keyword evidence="3" id="KW-0732">Signal</keyword>
<dbReference type="PROSITE" id="PS51779">
    <property type="entry name" value="POTRA"/>
    <property type="match status" value="1"/>
</dbReference>
<evidence type="ECO:0000256" key="2">
    <source>
        <dbReference type="ARBA" id="ARBA00023136"/>
    </source>
</evidence>
<comment type="caution">
    <text evidence="5">The sequence shown here is derived from an EMBL/GenBank/DDBJ whole genome shotgun (WGS) entry which is preliminary data.</text>
</comment>
<evidence type="ECO:0000256" key="3">
    <source>
        <dbReference type="SAM" id="SignalP"/>
    </source>
</evidence>
<evidence type="ECO:0000313" key="5">
    <source>
        <dbReference type="EMBL" id="GBR11042.1"/>
    </source>
</evidence>
<protein>
    <submittedName>
        <fullName evidence="5">Surface antigen protein</fullName>
    </submittedName>
</protein>
<accession>A0ABQ0QAL0</accession>
<keyword evidence="6" id="KW-1185">Reference proteome</keyword>
<dbReference type="EMBL" id="BAQW01000005">
    <property type="protein sequence ID" value="GBR11042.1"/>
    <property type="molecule type" value="Genomic_DNA"/>
</dbReference>
<name>A0ABQ0QAL0_9PROT</name>
<keyword evidence="2" id="KW-0472">Membrane</keyword>
<dbReference type="Gene3D" id="3.10.20.310">
    <property type="entry name" value="membrane protein fhac"/>
    <property type="match status" value="2"/>
</dbReference>
<feature type="domain" description="POTRA" evidence="4">
    <location>
        <begin position="130"/>
        <end position="207"/>
    </location>
</feature>
<dbReference type="InterPro" id="IPR034746">
    <property type="entry name" value="POTRA"/>
</dbReference>
<dbReference type="Proteomes" id="UP001061070">
    <property type="component" value="Unassembled WGS sequence"/>
</dbReference>
<feature type="signal peptide" evidence="3">
    <location>
        <begin position="1"/>
        <end position="27"/>
    </location>
</feature>
<evidence type="ECO:0000259" key="4">
    <source>
        <dbReference type="PROSITE" id="PS51779"/>
    </source>
</evidence>
<proteinExistence type="predicted"/>
<dbReference type="InterPro" id="IPR010827">
    <property type="entry name" value="BamA/TamA_POTRA"/>
</dbReference>
<gene>
    <name evidence="5" type="ORF">AA0228_1247</name>
</gene>
<organism evidence="5 6">
    <name type="scientific">Gluconobacter frateurii NRIC 0228</name>
    <dbReference type="NCBI Taxonomy" id="1307946"/>
    <lineage>
        <taxon>Bacteria</taxon>
        <taxon>Pseudomonadati</taxon>
        <taxon>Pseudomonadota</taxon>
        <taxon>Alphaproteobacteria</taxon>
        <taxon>Acetobacterales</taxon>
        <taxon>Acetobacteraceae</taxon>
        <taxon>Gluconobacter</taxon>
    </lineage>
</organism>
<evidence type="ECO:0000313" key="6">
    <source>
        <dbReference type="Proteomes" id="UP001061070"/>
    </source>
</evidence>
<reference evidence="5" key="1">
    <citation type="submission" date="2013-04" db="EMBL/GenBank/DDBJ databases">
        <title>The genome sequencing project of 58 acetic acid bacteria.</title>
        <authorList>
            <person name="Okamoto-Kainuma A."/>
            <person name="Ishikawa M."/>
            <person name="Umino S."/>
            <person name="Koizumi Y."/>
            <person name="Shiwa Y."/>
            <person name="Yoshikawa H."/>
            <person name="Matsutani M."/>
            <person name="Matsushita K."/>
        </authorList>
    </citation>
    <scope>NUCLEOTIDE SEQUENCE</scope>
    <source>
        <strain evidence="5">NRIC 0228</strain>
    </source>
</reference>
<evidence type="ECO:0000256" key="1">
    <source>
        <dbReference type="ARBA" id="ARBA00004370"/>
    </source>
</evidence>
<sequence length="214" mass="22793">MFSHSMLKQAASGLGLGAILLVGSALADPATPPAPPPVPAMDAPLQLGTIAVEGNKSVPSEEILKTFGYRSGQTVSRAQLSDAQKRVADLYQSRGVGADLGEQMHISADRVDVKLVLREEVPPTREARQLIVDKVAFDGNTKVPTPALAAATHLQEGASISDQTLAADEAAIQKVYDEKKLGAEIQPQVVYPNHDNHLVLVWQIKERGPEGSSY</sequence>
<feature type="chain" id="PRO_5045865356" evidence="3">
    <location>
        <begin position="28"/>
        <end position="214"/>
    </location>
</feature>
<dbReference type="Pfam" id="PF07244">
    <property type="entry name" value="POTRA"/>
    <property type="match status" value="2"/>
</dbReference>